<comment type="caution">
    <text evidence="2">The sequence shown here is derived from an EMBL/GenBank/DDBJ whole genome shotgun (WGS) entry which is preliminary data.</text>
</comment>
<name>A0A565B507_9BRAS</name>
<evidence type="ECO:0000313" key="2">
    <source>
        <dbReference type="EMBL" id="VVA96194.1"/>
    </source>
</evidence>
<evidence type="ECO:0000256" key="1">
    <source>
        <dbReference type="SAM" id="Coils"/>
    </source>
</evidence>
<evidence type="ECO:0000313" key="3">
    <source>
        <dbReference type="Proteomes" id="UP000489600"/>
    </source>
</evidence>
<proteinExistence type="predicted"/>
<dbReference type="AlphaFoldDB" id="A0A565B507"/>
<feature type="coiled-coil region" evidence="1">
    <location>
        <begin position="90"/>
        <end position="117"/>
    </location>
</feature>
<dbReference type="OrthoDB" id="1565135at2759"/>
<keyword evidence="1" id="KW-0175">Coiled coil</keyword>
<dbReference type="EMBL" id="CABITT030000003">
    <property type="protein sequence ID" value="VVA96194.1"/>
    <property type="molecule type" value="Genomic_DNA"/>
</dbReference>
<protein>
    <submittedName>
        <fullName evidence="2">Uncharacterized protein</fullName>
    </submittedName>
</protein>
<gene>
    <name evidence="2" type="ORF">ANE_LOCUS6639</name>
</gene>
<dbReference type="Proteomes" id="UP000489600">
    <property type="component" value="Unassembled WGS sequence"/>
</dbReference>
<accession>A0A565B507</accession>
<sequence>MGNLWDQQYGFGQVIVFFGFVCVNQQSELSTIPIQLEPANLSLSRRTHAKSTLHSRRINPYFGSDSSFEKYFDHHGLSSLFNSLCFRFYLEFLVKKLIELEESHEHLKQEMSRLKVCTELRQQWHSASPAMRNIGAASYPEFDGVAGGRRSAGKFTNKQYLNILQSVAESVHTL</sequence>
<organism evidence="2 3">
    <name type="scientific">Arabis nemorensis</name>
    <dbReference type="NCBI Taxonomy" id="586526"/>
    <lineage>
        <taxon>Eukaryota</taxon>
        <taxon>Viridiplantae</taxon>
        <taxon>Streptophyta</taxon>
        <taxon>Embryophyta</taxon>
        <taxon>Tracheophyta</taxon>
        <taxon>Spermatophyta</taxon>
        <taxon>Magnoliopsida</taxon>
        <taxon>eudicotyledons</taxon>
        <taxon>Gunneridae</taxon>
        <taxon>Pentapetalae</taxon>
        <taxon>rosids</taxon>
        <taxon>malvids</taxon>
        <taxon>Brassicales</taxon>
        <taxon>Brassicaceae</taxon>
        <taxon>Arabideae</taxon>
        <taxon>Arabis</taxon>
    </lineage>
</organism>
<keyword evidence="3" id="KW-1185">Reference proteome</keyword>
<reference evidence="2" key="1">
    <citation type="submission" date="2019-07" db="EMBL/GenBank/DDBJ databases">
        <authorList>
            <person name="Dittberner H."/>
        </authorList>
    </citation>
    <scope>NUCLEOTIDE SEQUENCE [LARGE SCALE GENOMIC DNA]</scope>
</reference>